<evidence type="ECO:0000313" key="1">
    <source>
        <dbReference type="EMBL" id="PRQ18917.1"/>
    </source>
</evidence>
<gene>
    <name evidence="1" type="ORF">RchiOBHm_Chr7g0211441</name>
</gene>
<comment type="caution">
    <text evidence="1">The sequence shown here is derived from an EMBL/GenBank/DDBJ whole genome shotgun (WGS) entry which is preliminary data.</text>
</comment>
<proteinExistence type="predicted"/>
<evidence type="ECO:0000313" key="2">
    <source>
        <dbReference type="Proteomes" id="UP000238479"/>
    </source>
</evidence>
<dbReference type="Gramene" id="PRQ18917">
    <property type="protein sequence ID" value="PRQ18917"/>
    <property type="gene ID" value="RchiOBHm_Chr7g0211441"/>
</dbReference>
<keyword evidence="2" id="KW-1185">Reference proteome</keyword>
<dbReference type="Proteomes" id="UP000238479">
    <property type="component" value="Chromosome 7"/>
</dbReference>
<accession>A0A2P6PAG1</accession>
<sequence length="99" mass="11097">MSSFPVVEHNVLFKVKDNTNPSKVNSCSDPPRPSIVLSHLGSGSDKENLSLFIWDLFTRLQIGCIEFKKKALESQLQLLEDDDKAACSTRPSMGFNRQL</sequence>
<dbReference type="STRING" id="74649.A0A2P6PAG1"/>
<name>A0A2P6PAG1_ROSCH</name>
<protein>
    <submittedName>
        <fullName evidence="1">Uncharacterized protein</fullName>
    </submittedName>
</protein>
<organism evidence="1 2">
    <name type="scientific">Rosa chinensis</name>
    <name type="common">China rose</name>
    <dbReference type="NCBI Taxonomy" id="74649"/>
    <lineage>
        <taxon>Eukaryota</taxon>
        <taxon>Viridiplantae</taxon>
        <taxon>Streptophyta</taxon>
        <taxon>Embryophyta</taxon>
        <taxon>Tracheophyta</taxon>
        <taxon>Spermatophyta</taxon>
        <taxon>Magnoliopsida</taxon>
        <taxon>eudicotyledons</taxon>
        <taxon>Gunneridae</taxon>
        <taxon>Pentapetalae</taxon>
        <taxon>rosids</taxon>
        <taxon>fabids</taxon>
        <taxon>Rosales</taxon>
        <taxon>Rosaceae</taxon>
        <taxon>Rosoideae</taxon>
        <taxon>Rosoideae incertae sedis</taxon>
        <taxon>Rosa</taxon>
    </lineage>
</organism>
<dbReference type="EMBL" id="PDCK01000045">
    <property type="protein sequence ID" value="PRQ18917.1"/>
    <property type="molecule type" value="Genomic_DNA"/>
</dbReference>
<dbReference type="AlphaFoldDB" id="A0A2P6PAG1"/>
<reference evidence="1 2" key="1">
    <citation type="journal article" date="2018" name="Nat. Genet.">
        <title>The Rosa genome provides new insights in the design of modern roses.</title>
        <authorList>
            <person name="Bendahmane M."/>
        </authorList>
    </citation>
    <scope>NUCLEOTIDE SEQUENCE [LARGE SCALE GENOMIC DNA]</scope>
    <source>
        <strain evidence="2">cv. Old Blush</strain>
    </source>
</reference>